<dbReference type="GO" id="GO:0004820">
    <property type="term" value="F:glycine-tRNA ligase activity"/>
    <property type="evidence" value="ECO:0007669"/>
    <property type="project" value="UniProtKB-UniRule"/>
</dbReference>
<gene>
    <name evidence="11" type="primary">glyS</name>
    <name evidence="13" type="ORF">C0099_05890</name>
</gene>
<dbReference type="PROSITE" id="PS50861">
    <property type="entry name" value="AA_TRNA_LIGASE_II_GLYAB"/>
    <property type="match status" value="1"/>
</dbReference>
<dbReference type="GO" id="GO:0005524">
    <property type="term" value="F:ATP binding"/>
    <property type="evidence" value="ECO:0007669"/>
    <property type="project" value="UniProtKB-UniRule"/>
</dbReference>
<dbReference type="NCBIfam" id="TIGR00211">
    <property type="entry name" value="glyS"/>
    <property type="match status" value="1"/>
</dbReference>
<dbReference type="KEGG" id="atw:C0099_05890"/>
<dbReference type="PANTHER" id="PTHR30075:SF2">
    <property type="entry name" value="GLYCINE--TRNA LIGASE, CHLOROPLASTIC_MITOCHONDRIAL 2"/>
    <property type="match status" value="1"/>
</dbReference>
<name>A0A2I6S5I3_9RHOO</name>
<dbReference type="GO" id="GO:0005829">
    <property type="term" value="C:cytosol"/>
    <property type="evidence" value="ECO:0007669"/>
    <property type="project" value="TreeGrafter"/>
</dbReference>
<evidence type="ECO:0000256" key="3">
    <source>
        <dbReference type="ARBA" id="ARBA00011209"/>
    </source>
</evidence>
<dbReference type="RefSeq" id="WP_102246582.1">
    <property type="nucleotide sequence ID" value="NZ_CP025682.1"/>
</dbReference>
<dbReference type="HAMAP" id="MF_00255">
    <property type="entry name" value="Gly_tRNA_synth_beta"/>
    <property type="match status" value="1"/>
</dbReference>
<feature type="domain" description="DALR anticodon binding" evidence="12">
    <location>
        <begin position="587"/>
        <end position="684"/>
    </location>
</feature>
<comment type="similarity">
    <text evidence="2 11">Belongs to the class-II aminoacyl-tRNA synthetase family.</text>
</comment>
<evidence type="ECO:0000256" key="6">
    <source>
        <dbReference type="ARBA" id="ARBA00022741"/>
    </source>
</evidence>
<protein>
    <recommendedName>
        <fullName evidence="11">Glycine--tRNA ligase beta subunit</fullName>
        <ecNumber evidence="11">6.1.1.14</ecNumber>
    </recommendedName>
    <alternativeName>
        <fullName evidence="11">Glycyl-tRNA synthetase beta subunit</fullName>
        <shortName evidence="11">GlyRS</shortName>
    </alternativeName>
</protein>
<organism evidence="13 14">
    <name type="scientific">Pseudazoarcus pumilus</name>
    <dbReference type="NCBI Taxonomy" id="2067960"/>
    <lineage>
        <taxon>Bacteria</taxon>
        <taxon>Pseudomonadati</taxon>
        <taxon>Pseudomonadota</taxon>
        <taxon>Betaproteobacteria</taxon>
        <taxon>Rhodocyclales</taxon>
        <taxon>Zoogloeaceae</taxon>
        <taxon>Pseudazoarcus</taxon>
    </lineage>
</organism>
<dbReference type="EMBL" id="CP025682">
    <property type="protein sequence ID" value="AUN94513.1"/>
    <property type="molecule type" value="Genomic_DNA"/>
</dbReference>
<dbReference type="EC" id="6.1.1.14" evidence="11"/>
<comment type="subcellular location">
    <subcellularLocation>
        <location evidence="1 11">Cytoplasm</location>
    </subcellularLocation>
</comment>
<evidence type="ECO:0000256" key="1">
    <source>
        <dbReference type="ARBA" id="ARBA00004496"/>
    </source>
</evidence>
<dbReference type="Pfam" id="PF05746">
    <property type="entry name" value="DALR_1"/>
    <property type="match status" value="1"/>
</dbReference>
<dbReference type="Proteomes" id="UP000242205">
    <property type="component" value="Chromosome"/>
</dbReference>
<dbReference type="PRINTS" id="PR01045">
    <property type="entry name" value="TRNASYNTHGB"/>
</dbReference>
<dbReference type="GO" id="GO:0004814">
    <property type="term" value="F:arginine-tRNA ligase activity"/>
    <property type="evidence" value="ECO:0007669"/>
    <property type="project" value="InterPro"/>
</dbReference>
<keyword evidence="9 11" id="KW-0030">Aminoacyl-tRNA synthetase</keyword>
<dbReference type="Pfam" id="PF02092">
    <property type="entry name" value="tRNA_synt_2f"/>
    <property type="match status" value="1"/>
</dbReference>
<dbReference type="SUPFAM" id="SSF109604">
    <property type="entry name" value="HD-domain/PDEase-like"/>
    <property type="match status" value="1"/>
</dbReference>
<keyword evidence="8 11" id="KW-0648">Protein biosynthesis</keyword>
<dbReference type="GO" id="GO:0006426">
    <property type="term" value="P:glycyl-tRNA aminoacylation"/>
    <property type="evidence" value="ECO:0007669"/>
    <property type="project" value="UniProtKB-UniRule"/>
</dbReference>
<evidence type="ECO:0000256" key="8">
    <source>
        <dbReference type="ARBA" id="ARBA00022917"/>
    </source>
</evidence>
<dbReference type="AlphaFoldDB" id="A0A2I6S5I3"/>
<evidence type="ECO:0000259" key="12">
    <source>
        <dbReference type="Pfam" id="PF05746"/>
    </source>
</evidence>
<keyword evidence="7 11" id="KW-0067">ATP-binding</keyword>
<evidence type="ECO:0000256" key="7">
    <source>
        <dbReference type="ARBA" id="ARBA00022840"/>
    </source>
</evidence>
<accession>A0A2I6S5I3</accession>
<keyword evidence="5 11" id="KW-0436">Ligase</keyword>
<evidence type="ECO:0000256" key="9">
    <source>
        <dbReference type="ARBA" id="ARBA00023146"/>
    </source>
</evidence>
<keyword evidence="6 11" id="KW-0547">Nucleotide-binding</keyword>
<keyword evidence="14" id="KW-1185">Reference proteome</keyword>
<evidence type="ECO:0000256" key="10">
    <source>
        <dbReference type="ARBA" id="ARBA00047937"/>
    </source>
</evidence>
<proteinExistence type="inferred from homology"/>
<evidence type="ECO:0000256" key="11">
    <source>
        <dbReference type="HAMAP-Rule" id="MF_00255"/>
    </source>
</evidence>
<dbReference type="InterPro" id="IPR015944">
    <property type="entry name" value="Gly-tRNA-synth_bsu"/>
</dbReference>
<evidence type="ECO:0000313" key="14">
    <source>
        <dbReference type="Proteomes" id="UP000242205"/>
    </source>
</evidence>
<comment type="catalytic activity">
    <reaction evidence="10 11">
        <text>tRNA(Gly) + glycine + ATP = glycyl-tRNA(Gly) + AMP + diphosphate</text>
        <dbReference type="Rhea" id="RHEA:16013"/>
        <dbReference type="Rhea" id="RHEA-COMP:9664"/>
        <dbReference type="Rhea" id="RHEA-COMP:9683"/>
        <dbReference type="ChEBI" id="CHEBI:30616"/>
        <dbReference type="ChEBI" id="CHEBI:33019"/>
        <dbReference type="ChEBI" id="CHEBI:57305"/>
        <dbReference type="ChEBI" id="CHEBI:78442"/>
        <dbReference type="ChEBI" id="CHEBI:78522"/>
        <dbReference type="ChEBI" id="CHEBI:456215"/>
        <dbReference type="EC" id="6.1.1.14"/>
    </reaction>
</comment>
<dbReference type="GO" id="GO:0006420">
    <property type="term" value="P:arginyl-tRNA aminoacylation"/>
    <property type="evidence" value="ECO:0007669"/>
    <property type="project" value="InterPro"/>
</dbReference>
<sequence>MDKAHLIVELVTEELPPRALPRLGEVFAETIAGGLRVRGLATEDAVVRGFAAPRRLAVLVRDVAAQAPAKEVTEKIMPVQVAFDAEGRPSQALLKKLAARGIAEDAIAGFERRVDGKAEALFHTRTEQGAVLDDVLADVVNEAVRALPIPKLMRWGASDVQFVRPVHRLVMLHGERVVPGSVLGLESGRTTMGHRFMSRGAIDIASAEAWEPTLLAEGKVVPHFAERRDEIDRQLQAAAARENASLGDYADLLDEVAALVEHPSVYVGEFEAEFLAVPQECLILTMRANQKYFPLFDDRGRLLNRFLIVSNMRVADPSNIVAGNQRVVRPRLADARFFLEQDRRQPLEARLPRLGPVVYHNKLGSQLERIGRLERLAGHIASRLRTDSAAARRAARLAKADLVTEMVGEFPELQGFMGRHYALADGEDQIVADAIAAHYRPRFAGDDLPAGNVACAVALADKLDALVGFFGIGQVPTGDRDPYGLRRAALGVLRILMESPLPLDLAELVADAASGFASDVLVEEGFSERLLDFLFERLRNQLRDAGHPVDEIDAVLALRPTRVDLVPARLAAVREFVALPEAAALAAANKRIVNILKKSGAAEVEPDVALLQEEAEKALFHRVVDVAPLVRSHVDNENYTEALLALAGLRDAVDSFFDNVMVNADEPLTRQNRLALLGRLAALMNGVADLSRLNAQG</sequence>
<evidence type="ECO:0000256" key="4">
    <source>
        <dbReference type="ARBA" id="ARBA00022490"/>
    </source>
</evidence>
<dbReference type="PANTHER" id="PTHR30075">
    <property type="entry name" value="GLYCYL-TRNA SYNTHETASE"/>
    <property type="match status" value="1"/>
</dbReference>
<evidence type="ECO:0000256" key="2">
    <source>
        <dbReference type="ARBA" id="ARBA00008226"/>
    </source>
</evidence>
<evidence type="ECO:0000256" key="5">
    <source>
        <dbReference type="ARBA" id="ARBA00022598"/>
    </source>
</evidence>
<evidence type="ECO:0000313" key="13">
    <source>
        <dbReference type="EMBL" id="AUN94513.1"/>
    </source>
</evidence>
<dbReference type="OrthoDB" id="9775440at2"/>
<dbReference type="InterPro" id="IPR008909">
    <property type="entry name" value="DALR_anticod-bd"/>
</dbReference>
<dbReference type="InterPro" id="IPR006194">
    <property type="entry name" value="Gly-tRNA-synth_heterodimer"/>
</dbReference>
<comment type="subunit">
    <text evidence="3 11">Tetramer of two alpha and two beta subunits.</text>
</comment>
<keyword evidence="4 11" id="KW-0963">Cytoplasm</keyword>
<reference evidence="13 14" key="1">
    <citation type="submission" date="2018-01" db="EMBL/GenBank/DDBJ databases">
        <authorList>
            <person name="Fu G.-Y."/>
        </authorList>
    </citation>
    <scope>NUCLEOTIDE SEQUENCE [LARGE SCALE GENOMIC DNA]</scope>
    <source>
        <strain evidence="13 14">SY39</strain>
    </source>
</reference>